<feature type="transmembrane region" description="Helical" evidence="2">
    <location>
        <begin position="179"/>
        <end position="203"/>
    </location>
</feature>
<dbReference type="Proteomes" id="UP000295444">
    <property type="component" value="Unassembled WGS sequence"/>
</dbReference>
<keyword evidence="2" id="KW-1133">Transmembrane helix</keyword>
<feature type="transmembrane region" description="Helical" evidence="2">
    <location>
        <begin position="14"/>
        <end position="35"/>
    </location>
</feature>
<feature type="compositionally biased region" description="Basic residues" evidence="1">
    <location>
        <begin position="203"/>
        <end position="213"/>
    </location>
</feature>
<dbReference type="AlphaFoldDB" id="A0A4R6SPT5"/>
<evidence type="ECO:0008006" key="5">
    <source>
        <dbReference type="Google" id="ProtNLM"/>
    </source>
</evidence>
<sequence length="294" mass="31068">MDFIKTLLVLLKRWYVALPIFVIAVGAASLVYASVPVRYSSTGTVVLTAPTAGASSGQSSQERGQTNPLLAFDSSLSITASIIIQSMGTPQVATELGADKQNTFEVSSGELGGPFIVVQTESSSAQRAQAMVQQVIDRVRAQLDARQKTLKAPPSTFIKADEVVPASVPEKLLGGKMRAAGAALALGLFASLGSAFGIESVLARRRSSPKAKKPAKDPKPPVRHRDDDDDPPRSMSGTIDHPPEDRTVIMPRVRALNGSLRKGNVSTKTVPHTSPVSAAPRPVRRPPDSAADES</sequence>
<evidence type="ECO:0000256" key="1">
    <source>
        <dbReference type="SAM" id="MobiDB-lite"/>
    </source>
</evidence>
<dbReference type="EMBL" id="SNXZ01000001">
    <property type="protein sequence ID" value="TDQ05522.1"/>
    <property type="molecule type" value="Genomic_DNA"/>
</dbReference>
<dbReference type="RefSeq" id="WP_133848255.1">
    <property type="nucleotide sequence ID" value="NZ_SNXZ01000001.1"/>
</dbReference>
<name>A0A4R6SPT5_LABRH</name>
<keyword evidence="2" id="KW-0812">Transmembrane</keyword>
<evidence type="ECO:0000313" key="4">
    <source>
        <dbReference type="Proteomes" id="UP000295444"/>
    </source>
</evidence>
<dbReference type="OrthoDB" id="3522370at2"/>
<keyword evidence="4" id="KW-1185">Reference proteome</keyword>
<keyword evidence="2" id="KW-0472">Membrane</keyword>
<proteinExistence type="predicted"/>
<reference evidence="3 4" key="1">
    <citation type="submission" date="2019-03" db="EMBL/GenBank/DDBJ databases">
        <title>Genomic Encyclopedia of Type Strains, Phase IV (KMG-IV): sequencing the most valuable type-strain genomes for metagenomic binning, comparative biology and taxonomic classification.</title>
        <authorList>
            <person name="Goeker M."/>
        </authorList>
    </citation>
    <scope>NUCLEOTIDE SEQUENCE [LARGE SCALE GENOMIC DNA]</scope>
    <source>
        <strain evidence="3 4">DSM 45361</strain>
    </source>
</reference>
<evidence type="ECO:0000256" key="2">
    <source>
        <dbReference type="SAM" id="Phobius"/>
    </source>
</evidence>
<accession>A0A4R6SPT5</accession>
<evidence type="ECO:0000313" key="3">
    <source>
        <dbReference type="EMBL" id="TDQ05522.1"/>
    </source>
</evidence>
<feature type="compositionally biased region" description="Basic and acidic residues" evidence="1">
    <location>
        <begin position="214"/>
        <end position="226"/>
    </location>
</feature>
<feature type="region of interest" description="Disordered" evidence="1">
    <location>
        <begin position="203"/>
        <end position="294"/>
    </location>
</feature>
<gene>
    <name evidence="3" type="ORF">EV186_1011496</name>
</gene>
<protein>
    <recommendedName>
        <fullName evidence="5">Capsular polysaccharide biosynthesis protein</fullName>
    </recommendedName>
</protein>
<organism evidence="3 4">
    <name type="scientific">Labedaea rhizosphaerae</name>
    <dbReference type="NCBI Taxonomy" id="598644"/>
    <lineage>
        <taxon>Bacteria</taxon>
        <taxon>Bacillati</taxon>
        <taxon>Actinomycetota</taxon>
        <taxon>Actinomycetes</taxon>
        <taxon>Pseudonocardiales</taxon>
        <taxon>Pseudonocardiaceae</taxon>
        <taxon>Labedaea</taxon>
    </lineage>
</organism>
<comment type="caution">
    <text evidence="3">The sequence shown here is derived from an EMBL/GenBank/DDBJ whole genome shotgun (WGS) entry which is preliminary data.</text>
</comment>